<dbReference type="PROSITE" id="PS51257">
    <property type="entry name" value="PROKAR_LIPOPROTEIN"/>
    <property type="match status" value="1"/>
</dbReference>
<dbReference type="PANTHER" id="PTHR30600">
    <property type="entry name" value="CYTOCHROME C PEROXIDASE-RELATED"/>
    <property type="match status" value="1"/>
</dbReference>
<dbReference type="InterPro" id="IPR051395">
    <property type="entry name" value="Cytochrome_c_Peroxidase/MauG"/>
</dbReference>
<evidence type="ECO:0000313" key="10">
    <source>
        <dbReference type="EMBL" id="MDN4165417.1"/>
    </source>
</evidence>
<gene>
    <name evidence="10" type="ORF">QWY31_07885</name>
</gene>
<dbReference type="InterPro" id="IPR004852">
    <property type="entry name" value="Di-haem_cyt_c_peroxidsae"/>
</dbReference>
<name>A0ABT8F4M9_9BACT</name>
<evidence type="ECO:0000256" key="3">
    <source>
        <dbReference type="ARBA" id="ARBA00022723"/>
    </source>
</evidence>
<keyword evidence="2 8" id="KW-0349">Heme</keyword>
<evidence type="ECO:0000256" key="2">
    <source>
        <dbReference type="ARBA" id="ARBA00022617"/>
    </source>
</evidence>
<dbReference type="RefSeq" id="WP_320003942.1">
    <property type="nucleotide sequence ID" value="NZ_JAUHJS010000003.1"/>
</dbReference>
<dbReference type="SUPFAM" id="SSF46626">
    <property type="entry name" value="Cytochrome c"/>
    <property type="match status" value="2"/>
</dbReference>
<proteinExistence type="predicted"/>
<protein>
    <submittedName>
        <fullName evidence="10">Cytochrome c peroxidase</fullName>
    </submittedName>
</protein>
<dbReference type="Gene3D" id="1.10.760.10">
    <property type="entry name" value="Cytochrome c-like domain"/>
    <property type="match status" value="2"/>
</dbReference>
<keyword evidence="4" id="KW-0732">Signal</keyword>
<keyword evidence="6" id="KW-0560">Oxidoreductase</keyword>
<organism evidence="10 11">
    <name type="scientific">Shiella aurantiaca</name>
    <dbReference type="NCBI Taxonomy" id="3058365"/>
    <lineage>
        <taxon>Bacteria</taxon>
        <taxon>Pseudomonadati</taxon>
        <taxon>Bacteroidota</taxon>
        <taxon>Cytophagia</taxon>
        <taxon>Cytophagales</taxon>
        <taxon>Shiellaceae</taxon>
        <taxon>Shiella</taxon>
    </lineage>
</organism>
<sequence length="349" mass="39742">MRSIYSLLFVVWIFITACNKPEVAPVEMVKGLDLPDHFPSPVYDFSANPYKEEIFLLGRDLFYEPKLSANNTIACGSCHLQSNAFTHHGHNVSHGINDQLGKRNALPLFNLAWQPIFFWDGGVPNLDLTSLNALHSPVEMDERIENVLIKLAEDEKYPTRFEEAFGNAEITSQRFLQALSQFMYSMISSQSKFDKVQLGEASFWDDELKGQALFEQKCSPCHAGVLLTDFSFRNNGLPINHDFERGREEITLSEADRGKFKVPSLRNIAVTGPYMHDGRFRTLRQVLDFYSTGVQSSETLDPLLQAEDTPGIALSEIEKTQLIAFLETLTDYEFIRDKRFSETNDDFTK</sequence>
<dbReference type="InterPro" id="IPR036909">
    <property type="entry name" value="Cyt_c-like_dom_sf"/>
</dbReference>
<evidence type="ECO:0000256" key="7">
    <source>
        <dbReference type="ARBA" id="ARBA00023004"/>
    </source>
</evidence>
<evidence type="ECO:0000313" key="11">
    <source>
        <dbReference type="Proteomes" id="UP001168552"/>
    </source>
</evidence>
<dbReference type="EMBL" id="JAUHJS010000003">
    <property type="protein sequence ID" value="MDN4165417.1"/>
    <property type="molecule type" value="Genomic_DNA"/>
</dbReference>
<accession>A0ABT8F4M9</accession>
<comment type="caution">
    <text evidence="10">The sequence shown here is derived from an EMBL/GenBank/DDBJ whole genome shotgun (WGS) entry which is preliminary data.</text>
</comment>
<comment type="subcellular location">
    <subcellularLocation>
        <location evidence="1">Periplasm</location>
    </subcellularLocation>
</comment>
<dbReference type="PANTHER" id="PTHR30600:SF10">
    <property type="entry name" value="BLL6722 PROTEIN"/>
    <property type="match status" value="1"/>
</dbReference>
<dbReference type="GO" id="GO:0004601">
    <property type="term" value="F:peroxidase activity"/>
    <property type="evidence" value="ECO:0007669"/>
    <property type="project" value="UniProtKB-KW"/>
</dbReference>
<keyword evidence="3 8" id="KW-0479">Metal-binding</keyword>
<evidence type="ECO:0000259" key="9">
    <source>
        <dbReference type="PROSITE" id="PS51007"/>
    </source>
</evidence>
<dbReference type="InterPro" id="IPR009056">
    <property type="entry name" value="Cyt_c-like_dom"/>
</dbReference>
<evidence type="ECO:0000256" key="8">
    <source>
        <dbReference type="PROSITE-ProRule" id="PRU00433"/>
    </source>
</evidence>
<dbReference type="Pfam" id="PF03150">
    <property type="entry name" value="CCP_MauG"/>
    <property type="match status" value="1"/>
</dbReference>
<evidence type="ECO:0000256" key="6">
    <source>
        <dbReference type="ARBA" id="ARBA00023002"/>
    </source>
</evidence>
<dbReference type="InterPro" id="IPR026259">
    <property type="entry name" value="MauG/Cytc_peroxidase"/>
</dbReference>
<keyword evidence="5" id="KW-0574">Periplasm</keyword>
<feature type="domain" description="Cytochrome c" evidence="9">
    <location>
        <begin position="205"/>
        <end position="330"/>
    </location>
</feature>
<reference evidence="10" key="1">
    <citation type="submission" date="2023-06" db="EMBL/GenBank/DDBJ databases">
        <title>Cytophagales bacterium Strain LB-30, isolated from soil.</title>
        <authorList>
            <person name="Liu B."/>
        </authorList>
    </citation>
    <scope>NUCLEOTIDE SEQUENCE</scope>
    <source>
        <strain evidence="10">LB-30</strain>
    </source>
</reference>
<dbReference type="PIRSF" id="PIRSF000294">
    <property type="entry name" value="Cytochrome-c_peroxidase"/>
    <property type="match status" value="1"/>
</dbReference>
<dbReference type="Proteomes" id="UP001168552">
    <property type="component" value="Unassembled WGS sequence"/>
</dbReference>
<evidence type="ECO:0000256" key="5">
    <source>
        <dbReference type="ARBA" id="ARBA00022764"/>
    </source>
</evidence>
<dbReference type="PROSITE" id="PS51007">
    <property type="entry name" value="CYTC"/>
    <property type="match status" value="1"/>
</dbReference>
<keyword evidence="10" id="KW-0575">Peroxidase</keyword>
<evidence type="ECO:0000256" key="4">
    <source>
        <dbReference type="ARBA" id="ARBA00022729"/>
    </source>
</evidence>
<keyword evidence="7 8" id="KW-0408">Iron</keyword>
<keyword evidence="11" id="KW-1185">Reference proteome</keyword>
<evidence type="ECO:0000256" key="1">
    <source>
        <dbReference type="ARBA" id="ARBA00004418"/>
    </source>
</evidence>